<dbReference type="GO" id="GO:0006396">
    <property type="term" value="P:RNA processing"/>
    <property type="evidence" value="ECO:0007669"/>
    <property type="project" value="InterPro"/>
</dbReference>
<feature type="active site" description="Tele-AMP-histidine intermediate" evidence="6">
    <location>
        <position position="330"/>
    </location>
</feature>
<evidence type="ECO:0000313" key="11">
    <source>
        <dbReference type="Proteomes" id="UP001215280"/>
    </source>
</evidence>
<evidence type="ECO:0000256" key="1">
    <source>
        <dbReference type="ARBA" id="ARBA00009206"/>
    </source>
</evidence>
<keyword evidence="4 7" id="KW-0547">Nucleotide-binding</keyword>
<dbReference type="Gene3D" id="3.30.360.20">
    <property type="entry name" value="RNA 3'-terminal phosphate cyclase, insert domain"/>
    <property type="match status" value="1"/>
</dbReference>
<dbReference type="GO" id="GO:0003963">
    <property type="term" value="F:RNA-3'-phosphate cyclase activity"/>
    <property type="evidence" value="ECO:0007669"/>
    <property type="project" value="UniProtKB-EC"/>
</dbReference>
<accession>A0AAD7J481</accession>
<sequence>MTTLIDGSVLEGGGQILRNSISLAALLGKPISIHKVRNGRKPPGLKNQHRTGIELAAEIASARLTGATNGSTEVEFAPGRITPGNYTADPVTAGAATLLLQISLPLLLFTPSATPSTLTLKGGTNATSAPQIDYIQRVFLPFATRHFGLKVDVDVRRRGYFPRGGGEVHVTVFPGADGARLTSASVMERGTVTRIGGIAHIAGLPGHLGRTMAEGATRRLAQRGFAPDAAVPVPVEIESRREKNENTVGAGSGIVLWAELAGGGVIGGSAVGRKGADAVTVGEEAANELINGLEADGCVDEWLQDQIIIFMALAEGTSEVRCGKDGLTLHTRTAIWVAEQLTDAKFDVTVEDSGHTIIRCTGIGYTAPTDSDLSNK</sequence>
<comment type="caution">
    <text evidence="10">The sequence shown here is derived from an EMBL/GenBank/DDBJ whole genome shotgun (WGS) entry which is preliminary data.</text>
</comment>
<dbReference type="Proteomes" id="UP001215280">
    <property type="component" value="Unassembled WGS sequence"/>
</dbReference>
<evidence type="ECO:0000259" key="8">
    <source>
        <dbReference type="Pfam" id="PF01137"/>
    </source>
</evidence>
<name>A0AAD7J481_9AGAR</name>
<evidence type="ECO:0000256" key="6">
    <source>
        <dbReference type="PIRSR" id="PIRSR005378-1"/>
    </source>
</evidence>
<feature type="domain" description="RNA 3'-terminal phosphate cyclase" evidence="8">
    <location>
        <begin position="10"/>
        <end position="348"/>
    </location>
</feature>
<evidence type="ECO:0000256" key="2">
    <source>
        <dbReference type="ARBA" id="ARBA00012725"/>
    </source>
</evidence>
<organism evidence="10 11">
    <name type="scientific">Mycena maculata</name>
    <dbReference type="NCBI Taxonomy" id="230809"/>
    <lineage>
        <taxon>Eukaryota</taxon>
        <taxon>Fungi</taxon>
        <taxon>Dikarya</taxon>
        <taxon>Basidiomycota</taxon>
        <taxon>Agaricomycotina</taxon>
        <taxon>Agaricomycetes</taxon>
        <taxon>Agaricomycetidae</taxon>
        <taxon>Agaricales</taxon>
        <taxon>Marasmiineae</taxon>
        <taxon>Mycenaceae</taxon>
        <taxon>Mycena</taxon>
    </lineage>
</organism>
<feature type="domain" description="RNA 3'-terminal phosphate cyclase insert" evidence="9">
    <location>
        <begin position="188"/>
        <end position="292"/>
    </location>
</feature>
<reference evidence="10" key="1">
    <citation type="submission" date="2023-03" db="EMBL/GenBank/DDBJ databases">
        <title>Massive genome expansion in bonnet fungi (Mycena s.s.) driven by repeated elements and novel gene families across ecological guilds.</title>
        <authorList>
            <consortium name="Lawrence Berkeley National Laboratory"/>
            <person name="Harder C.B."/>
            <person name="Miyauchi S."/>
            <person name="Viragh M."/>
            <person name="Kuo A."/>
            <person name="Thoen E."/>
            <person name="Andreopoulos B."/>
            <person name="Lu D."/>
            <person name="Skrede I."/>
            <person name="Drula E."/>
            <person name="Henrissat B."/>
            <person name="Morin E."/>
            <person name="Kohler A."/>
            <person name="Barry K."/>
            <person name="LaButti K."/>
            <person name="Morin E."/>
            <person name="Salamov A."/>
            <person name="Lipzen A."/>
            <person name="Mereny Z."/>
            <person name="Hegedus B."/>
            <person name="Baldrian P."/>
            <person name="Stursova M."/>
            <person name="Weitz H."/>
            <person name="Taylor A."/>
            <person name="Grigoriev I.V."/>
            <person name="Nagy L.G."/>
            <person name="Martin F."/>
            <person name="Kauserud H."/>
        </authorList>
    </citation>
    <scope>NUCLEOTIDE SEQUENCE</scope>
    <source>
        <strain evidence="10">CBHHK188m</strain>
    </source>
</reference>
<dbReference type="Gene3D" id="3.65.10.20">
    <property type="entry name" value="RNA 3'-terminal phosphate cyclase domain"/>
    <property type="match status" value="1"/>
</dbReference>
<keyword evidence="7" id="KW-0067">ATP-binding</keyword>
<dbReference type="Pfam" id="PF05189">
    <property type="entry name" value="RTC_insert"/>
    <property type="match status" value="1"/>
</dbReference>
<evidence type="ECO:0000256" key="3">
    <source>
        <dbReference type="ARBA" id="ARBA00022598"/>
    </source>
</evidence>
<gene>
    <name evidence="10" type="ORF">DFH07DRAFT_471830</name>
</gene>
<evidence type="ECO:0000259" key="9">
    <source>
        <dbReference type="Pfam" id="PF05189"/>
    </source>
</evidence>
<protein>
    <recommendedName>
        <fullName evidence="2">RNA 3'-terminal-phosphate cyclase (ATP)</fullName>
        <ecNumber evidence="2">6.5.1.4</ecNumber>
    </recommendedName>
</protein>
<comment type="similarity">
    <text evidence="1">Belongs to the RNA 3'-terminal cyclase family. Type 1 subfamily.</text>
</comment>
<dbReference type="SUPFAM" id="SSF55205">
    <property type="entry name" value="EPT/RTPC-like"/>
    <property type="match status" value="2"/>
</dbReference>
<evidence type="ECO:0000256" key="7">
    <source>
        <dbReference type="PIRSR" id="PIRSR005378-2"/>
    </source>
</evidence>
<dbReference type="NCBIfam" id="TIGR03399">
    <property type="entry name" value="RNA_3prim_cycl"/>
    <property type="match status" value="1"/>
</dbReference>
<dbReference type="PANTHER" id="PTHR11096:SF0">
    <property type="entry name" value="RNA 3'-TERMINAL PHOSPHATE CYCLASE"/>
    <property type="match status" value="1"/>
</dbReference>
<dbReference type="Pfam" id="PF01137">
    <property type="entry name" value="RTC"/>
    <property type="match status" value="1"/>
</dbReference>
<dbReference type="InterPro" id="IPR037136">
    <property type="entry name" value="RNA3'_phos_cyclase_dom_sf"/>
</dbReference>
<proteinExistence type="inferred from homology"/>
<dbReference type="PROSITE" id="PS01287">
    <property type="entry name" value="RTC"/>
    <property type="match status" value="1"/>
</dbReference>
<dbReference type="EMBL" id="JARJLG010000060">
    <property type="protein sequence ID" value="KAJ7756782.1"/>
    <property type="molecule type" value="Genomic_DNA"/>
</dbReference>
<evidence type="ECO:0000313" key="10">
    <source>
        <dbReference type="EMBL" id="KAJ7756782.1"/>
    </source>
</evidence>
<dbReference type="InterPro" id="IPR000228">
    <property type="entry name" value="RNA3'_term_phos_cyc"/>
</dbReference>
<feature type="binding site" evidence="7">
    <location>
        <position position="101"/>
    </location>
    <ligand>
        <name>ATP</name>
        <dbReference type="ChEBI" id="CHEBI:30616"/>
    </ligand>
</feature>
<dbReference type="InterPro" id="IPR036553">
    <property type="entry name" value="RPTC_insert"/>
</dbReference>
<evidence type="ECO:0000256" key="4">
    <source>
        <dbReference type="ARBA" id="ARBA00022741"/>
    </source>
</evidence>
<dbReference type="AlphaFoldDB" id="A0AAD7J481"/>
<dbReference type="InterPro" id="IPR013792">
    <property type="entry name" value="RNA3'P_cycl/enolpyr_Trfase_a/b"/>
</dbReference>
<dbReference type="InterPro" id="IPR020719">
    <property type="entry name" value="RNA3'_term_phos_cycl-like_CS"/>
</dbReference>
<dbReference type="PANTHER" id="PTHR11096">
    <property type="entry name" value="RNA 3' TERMINAL PHOSPHATE CYCLASE"/>
    <property type="match status" value="1"/>
</dbReference>
<dbReference type="InterPro" id="IPR017770">
    <property type="entry name" value="RNA3'_term_phos_cyc_type_1"/>
</dbReference>
<dbReference type="EC" id="6.5.1.4" evidence="2"/>
<keyword evidence="3" id="KW-0436">Ligase</keyword>
<keyword evidence="11" id="KW-1185">Reference proteome</keyword>
<comment type="catalytic activity">
    <reaction evidence="5">
        <text>a 3'-end 3'-phospho-ribonucleotide-RNA + ATP = a 3'-end 2',3'-cyclophospho-ribonucleotide-RNA + AMP + diphosphate</text>
        <dbReference type="Rhea" id="RHEA:23976"/>
        <dbReference type="Rhea" id="RHEA-COMP:10463"/>
        <dbReference type="Rhea" id="RHEA-COMP:10464"/>
        <dbReference type="ChEBI" id="CHEBI:30616"/>
        <dbReference type="ChEBI" id="CHEBI:33019"/>
        <dbReference type="ChEBI" id="CHEBI:83062"/>
        <dbReference type="ChEBI" id="CHEBI:83064"/>
        <dbReference type="ChEBI" id="CHEBI:456215"/>
        <dbReference type="EC" id="6.5.1.4"/>
    </reaction>
</comment>
<dbReference type="HAMAP" id="MF_00200">
    <property type="entry name" value="RTC"/>
    <property type="match status" value="1"/>
</dbReference>
<dbReference type="GO" id="GO:0005634">
    <property type="term" value="C:nucleus"/>
    <property type="evidence" value="ECO:0007669"/>
    <property type="project" value="TreeGrafter"/>
</dbReference>
<evidence type="ECO:0000256" key="5">
    <source>
        <dbReference type="ARBA" id="ARBA00024481"/>
    </source>
</evidence>
<dbReference type="GO" id="GO:0005524">
    <property type="term" value="F:ATP binding"/>
    <property type="evidence" value="ECO:0007669"/>
    <property type="project" value="UniProtKB-KW"/>
</dbReference>
<dbReference type="InterPro" id="IPR023797">
    <property type="entry name" value="RNA3'_phos_cyclase_dom"/>
</dbReference>
<dbReference type="PIRSF" id="PIRSF005378">
    <property type="entry name" value="RNA3'_term_phos_cycl_euk"/>
    <property type="match status" value="1"/>
</dbReference>
<dbReference type="InterPro" id="IPR013791">
    <property type="entry name" value="RNA3'-term_phos_cycl_insert"/>
</dbReference>
<dbReference type="SUPFAM" id="SSF52913">
    <property type="entry name" value="RNA 3'-terminal phosphate cyclase, RPTC, insert domain"/>
    <property type="match status" value="1"/>
</dbReference>